<keyword evidence="4" id="KW-0479">Metal-binding</keyword>
<keyword evidence="3" id="KW-0949">S-adenosyl-L-methionine</keyword>
<evidence type="ECO:0000259" key="7">
    <source>
        <dbReference type="PROSITE" id="PS51918"/>
    </source>
</evidence>
<dbReference type="InterPro" id="IPR034391">
    <property type="entry name" value="AdoMet-like_SPASM_containing"/>
</dbReference>
<dbReference type="InterPro" id="IPR058240">
    <property type="entry name" value="rSAM_sf"/>
</dbReference>
<dbReference type="GO" id="GO:0051536">
    <property type="term" value="F:iron-sulfur cluster binding"/>
    <property type="evidence" value="ECO:0007669"/>
    <property type="project" value="UniProtKB-KW"/>
</dbReference>
<dbReference type="GO" id="GO:0003824">
    <property type="term" value="F:catalytic activity"/>
    <property type="evidence" value="ECO:0007669"/>
    <property type="project" value="InterPro"/>
</dbReference>
<dbReference type="SFLD" id="SFLDS00029">
    <property type="entry name" value="Radical_SAM"/>
    <property type="match status" value="1"/>
</dbReference>
<evidence type="ECO:0000256" key="2">
    <source>
        <dbReference type="ARBA" id="ARBA00022485"/>
    </source>
</evidence>
<accession>A0A0F3GLT0</accession>
<dbReference type="PANTHER" id="PTHR11228">
    <property type="entry name" value="RADICAL SAM DOMAIN PROTEIN"/>
    <property type="match status" value="1"/>
</dbReference>
<evidence type="ECO:0000256" key="5">
    <source>
        <dbReference type="ARBA" id="ARBA00023004"/>
    </source>
</evidence>
<name>A0A0F3GLT0_9BACT</name>
<dbReference type="EMBL" id="LACI01002612">
    <property type="protein sequence ID" value="KJU81658.1"/>
    <property type="molecule type" value="Genomic_DNA"/>
</dbReference>
<dbReference type="Proteomes" id="UP000033423">
    <property type="component" value="Unassembled WGS sequence"/>
</dbReference>
<feature type="domain" description="Radical SAM core" evidence="7">
    <location>
        <begin position="60"/>
        <end position="271"/>
    </location>
</feature>
<keyword evidence="6" id="KW-0411">Iron-sulfur</keyword>
<dbReference type="Pfam" id="PF13186">
    <property type="entry name" value="SPASM"/>
    <property type="match status" value="1"/>
</dbReference>
<reference evidence="8 9" key="1">
    <citation type="submission" date="2015-02" db="EMBL/GenBank/DDBJ databases">
        <title>Single-cell genomics of uncultivated deep-branching MTB reveals a conserved set of magnetosome genes.</title>
        <authorList>
            <person name="Kolinko S."/>
            <person name="Richter M."/>
            <person name="Glockner F.O."/>
            <person name="Brachmann A."/>
            <person name="Schuler D."/>
        </authorList>
    </citation>
    <scope>NUCLEOTIDE SEQUENCE [LARGE SCALE GENOMIC DNA]</scope>
    <source>
        <strain evidence="8">TM-1</strain>
    </source>
</reference>
<dbReference type="PANTHER" id="PTHR11228:SF34">
    <property type="entry name" value="TUNGSTEN-CONTAINING ALDEHYDE FERREDOXIN OXIDOREDUCTASE COFACTOR MODIFYING PROTEIN"/>
    <property type="match status" value="1"/>
</dbReference>
<dbReference type="PROSITE" id="PS51918">
    <property type="entry name" value="RADICAL_SAM"/>
    <property type="match status" value="1"/>
</dbReference>
<dbReference type="CDD" id="cd21109">
    <property type="entry name" value="SPASM"/>
    <property type="match status" value="1"/>
</dbReference>
<dbReference type="Pfam" id="PF04055">
    <property type="entry name" value="Radical_SAM"/>
    <property type="match status" value="1"/>
</dbReference>
<gene>
    <name evidence="8" type="ORF">MBAV_006151</name>
</gene>
<dbReference type="InterPro" id="IPR023885">
    <property type="entry name" value="4Fe4S-binding_SPASM_dom"/>
</dbReference>
<dbReference type="GO" id="GO:0046872">
    <property type="term" value="F:metal ion binding"/>
    <property type="evidence" value="ECO:0007669"/>
    <property type="project" value="UniProtKB-KW"/>
</dbReference>
<comment type="caution">
    <text evidence="8">The sequence shown here is derived from an EMBL/GenBank/DDBJ whole genome shotgun (WGS) entry which is preliminary data.</text>
</comment>
<dbReference type="Gene3D" id="3.20.20.70">
    <property type="entry name" value="Aldolase class I"/>
    <property type="match status" value="1"/>
</dbReference>
<evidence type="ECO:0000313" key="9">
    <source>
        <dbReference type="Proteomes" id="UP000033423"/>
    </source>
</evidence>
<comment type="cofactor">
    <cofactor evidence="1">
        <name>[4Fe-4S] cluster</name>
        <dbReference type="ChEBI" id="CHEBI:49883"/>
    </cofactor>
</comment>
<dbReference type="InterPro" id="IPR007197">
    <property type="entry name" value="rSAM"/>
</dbReference>
<evidence type="ECO:0000256" key="4">
    <source>
        <dbReference type="ARBA" id="ARBA00022723"/>
    </source>
</evidence>
<dbReference type="InterPro" id="IPR050377">
    <property type="entry name" value="Radical_SAM_PqqE_MftC-like"/>
</dbReference>
<proteinExistence type="predicted"/>
<evidence type="ECO:0000256" key="1">
    <source>
        <dbReference type="ARBA" id="ARBA00001966"/>
    </source>
</evidence>
<keyword evidence="9" id="KW-1185">Reference proteome</keyword>
<dbReference type="CDD" id="cd01335">
    <property type="entry name" value="Radical_SAM"/>
    <property type="match status" value="1"/>
</dbReference>
<dbReference type="InterPro" id="IPR013785">
    <property type="entry name" value="Aldolase_TIM"/>
</dbReference>
<sequence>MDADPTRHGQTVCDLVVEPVSRLREADFDGIVIATFDWQAAKDAIFDVGCTPDALYSDVFWEPFFLQIEPTTMCTYTCPSCSRNTLPATRRNRHMSLDDFQRLISRFPTIKRLQLQGLGEPTLNPALIDMLRISKDRGINTSITTNAYALRRDIERGLLKHLDKLIISIDTQGQRDIRGRYLTEILPALNAKTLKRPKVVFNFVVGGDNIDELASIYEFVAKACPDQLHVQFVENWYIPEQDGFDTMAAFVAKSRGVEGEIIAQVEACGTRLAKVGIAVTYGGSQRRGGACWWPFFGCFVCCDGLATPCCIRMHPEIFSLGNALEDDLGDIWYGTGYGEFRRSMFSTNANILCGTCPQ</sequence>
<keyword evidence="5" id="KW-0408">Iron</keyword>
<dbReference type="AlphaFoldDB" id="A0A0F3GLT0"/>
<dbReference type="SFLD" id="SFLDG01387">
    <property type="entry name" value="BtrN-like_SPASM_domain_contain"/>
    <property type="match status" value="1"/>
</dbReference>
<keyword evidence="2" id="KW-0004">4Fe-4S</keyword>
<protein>
    <submittedName>
        <fullName evidence="8">Radical SAM domain-containing protein</fullName>
    </submittedName>
</protein>
<dbReference type="SFLD" id="SFLDG01067">
    <property type="entry name" value="SPASM/twitch_domain_containing"/>
    <property type="match status" value="1"/>
</dbReference>
<dbReference type="SUPFAM" id="SSF102114">
    <property type="entry name" value="Radical SAM enzymes"/>
    <property type="match status" value="1"/>
</dbReference>
<evidence type="ECO:0000313" key="8">
    <source>
        <dbReference type="EMBL" id="KJU81658.1"/>
    </source>
</evidence>
<evidence type="ECO:0000256" key="3">
    <source>
        <dbReference type="ARBA" id="ARBA00022691"/>
    </source>
</evidence>
<evidence type="ECO:0000256" key="6">
    <source>
        <dbReference type="ARBA" id="ARBA00023014"/>
    </source>
</evidence>
<organism evidence="8 9">
    <name type="scientific">Candidatus Magnetobacterium bavaricum</name>
    <dbReference type="NCBI Taxonomy" id="29290"/>
    <lineage>
        <taxon>Bacteria</taxon>
        <taxon>Pseudomonadati</taxon>
        <taxon>Nitrospirota</taxon>
        <taxon>Thermodesulfovibrionia</taxon>
        <taxon>Thermodesulfovibrionales</taxon>
        <taxon>Candidatus Magnetobacteriaceae</taxon>
        <taxon>Candidatus Magnetobacterium</taxon>
    </lineage>
</organism>